<accession>A0ABR8QT73</accession>
<evidence type="ECO:0000313" key="2">
    <source>
        <dbReference type="EMBL" id="MBD7938624.1"/>
    </source>
</evidence>
<feature type="domain" description="Peptidase A2" evidence="1">
    <location>
        <begin position="26"/>
        <end position="40"/>
    </location>
</feature>
<dbReference type="SUPFAM" id="SSF53756">
    <property type="entry name" value="UDP-Glycosyltransferase/glycogen phosphorylase"/>
    <property type="match status" value="1"/>
</dbReference>
<sequence>MAKILIITTRPLEASISSSIRKIATVKSLVDAGADVTVLTTQIPKDSSQYNNLADVGEIKTIRVNTGVLYNAGVTKKRNVNSRTSIQKKIKLNLRNLYLKFKIFDPLKASIRYVDAITNELESKYDIILSISDPKSSHLLAIHLIENQIISCIDYLQIWGDPMYLDITNKSIIPKFIIKSEEKKILAKADKVYYVSPLTMEEEKKLFPELKHKMDVLFPTYKQETIYEPISKIRKVGYFGDYKSSIRNIYPLYNAIKGSKYQLIVCGNSNLNLYSTDNIKINGRVSFEEVKNLEKDVDLLILLSNNFGTQIPGKIYQYLGTNKPILFILDGDKKSLVKMFEKYNRVIFCENNEKDILKKIEEFNNGEIKLDINPVKEFNNESIARKILN</sequence>
<proteinExistence type="predicted"/>
<reference evidence="2 3" key="1">
    <citation type="submission" date="2020-08" db="EMBL/GenBank/DDBJ databases">
        <title>A Genomic Blueprint of the Chicken Gut Microbiome.</title>
        <authorList>
            <person name="Gilroy R."/>
            <person name="Ravi A."/>
            <person name="Getino M."/>
            <person name="Pursley I."/>
            <person name="Horton D.L."/>
            <person name="Alikhan N.-F."/>
            <person name="Baker D."/>
            <person name="Gharbi K."/>
            <person name="Hall N."/>
            <person name="Watson M."/>
            <person name="Adriaenssens E.M."/>
            <person name="Foster-Nyarko E."/>
            <person name="Jarju S."/>
            <person name="Secka A."/>
            <person name="Antonio M."/>
            <person name="Oren A."/>
            <person name="Chaudhuri R."/>
            <person name="La Ragione R.M."/>
            <person name="Hildebrand F."/>
            <person name="Pallen M.J."/>
        </authorList>
    </citation>
    <scope>NUCLEOTIDE SEQUENCE [LARGE SCALE GENOMIC DNA]</scope>
    <source>
        <strain evidence="2 3">Sa5YUA1</strain>
    </source>
</reference>
<keyword evidence="3" id="KW-1185">Reference proteome</keyword>
<protein>
    <recommendedName>
        <fullName evidence="1">Peptidase A2 domain-containing protein</fullName>
    </recommendedName>
</protein>
<dbReference type="EMBL" id="JACSQT010000009">
    <property type="protein sequence ID" value="MBD7938624.1"/>
    <property type="molecule type" value="Genomic_DNA"/>
</dbReference>
<gene>
    <name evidence="2" type="ORF">H9655_16440</name>
</gene>
<dbReference type="RefSeq" id="WP_191816038.1">
    <property type="nucleotide sequence ID" value="NZ_JACSQT010000009.1"/>
</dbReference>
<evidence type="ECO:0000259" key="1">
    <source>
        <dbReference type="PROSITE" id="PS50175"/>
    </source>
</evidence>
<dbReference type="InterPro" id="IPR001995">
    <property type="entry name" value="Peptidase_A2_cat"/>
</dbReference>
<dbReference type="Proteomes" id="UP000657931">
    <property type="component" value="Unassembled WGS sequence"/>
</dbReference>
<comment type="caution">
    <text evidence="2">The sequence shown here is derived from an EMBL/GenBank/DDBJ whole genome shotgun (WGS) entry which is preliminary data.</text>
</comment>
<name>A0ABR8QT73_9BACI</name>
<dbReference type="PROSITE" id="PS50175">
    <property type="entry name" value="ASP_PROT_RETROV"/>
    <property type="match status" value="1"/>
</dbReference>
<dbReference type="Gene3D" id="3.40.50.2000">
    <property type="entry name" value="Glycogen Phosphorylase B"/>
    <property type="match status" value="1"/>
</dbReference>
<evidence type="ECO:0000313" key="3">
    <source>
        <dbReference type="Proteomes" id="UP000657931"/>
    </source>
</evidence>
<organism evidence="2 3">
    <name type="scientific">Cytobacillus stercorigallinarum</name>
    <dbReference type="NCBI Taxonomy" id="2762240"/>
    <lineage>
        <taxon>Bacteria</taxon>
        <taxon>Bacillati</taxon>
        <taxon>Bacillota</taxon>
        <taxon>Bacilli</taxon>
        <taxon>Bacillales</taxon>
        <taxon>Bacillaceae</taxon>
        <taxon>Cytobacillus</taxon>
    </lineage>
</organism>